<dbReference type="OrthoDB" id="6247974at2759"/>
<evidence type="ECO:0000313" key="2">
    <source>
        <dbReference type="Proteomes" id="UP000699462"/>
    </source>
</evidence>
<proteinExistence type="predicted"/>
<gene>
    <name evidence="1" type="ORF">P879_05468</name>
</gene>
<dbReference type="EMBL" id="JTDF01021927">
    <property type="protein sequence ID" value="KAF8561205.1"/>
    <property type="molecule type" value="Genomic_DNA"/>
</dbReference>
<sequence length="155" mass="17884">MSSQESNLCYLDIANFARRVPYGQFGHNKIHKNVIPTRTFDLSKFKLRSGSNDLLELTLHNFSEALIQKKVAQAKWNQAVHVTMSVQRVYSKIARKHYKCVVEAISKKCWVNALVHIEQCLRLVTTNNRWYIERAEINLKVSTRSSGSCESGFEH</sequence>
<evidence type="ECO:0000313" key="1">
    <source>
        <dbReference type="EMBL" id="KAF8561205.1"/>
    </source>
</evidence>
<organism evidence="1 2">
    <name type="scientific">Paragonimus westermani</name>
    <dbReference type="NCBI Taxonomy" id="34504"/>
    <lineage>
        <taxon>Eukaryota</taxon>
        <taxon>Metazoa</taxon>
        <taxon>Spiralia</taxon>
        <taxon>Lophotrochozoa</taxon>
        <taxon>Platyhelminthes</taxon>
        <taxon>Trematoda</taxon>
        <taxon>Digenea</taxon>
        <taxon>Plagiorchiida</taxon>
        <taxon>Troglotremata</taxon>
        <taxon>Troglotrematidae</taxon>
        <taxon>Paragonimus</taxon>
    </lineage>
</organism>
<keyword evidence="2" id="KW-1185">Reference proteome</keyword>
<dbReference type="AlphaFoldDB" id="A0A8T0D023"/>
<name>A0A8T0D023_9TREM</name>
<comment type="caution">
    <text evidence="1">The sequence shown here is derived from an EMBL/GenBank/DDBJ whole genome shotgun (WGS) entry which is preliminary data.</text>
</comment>
<dbReference type="Proteomes" id="UP000699462">
    <property type="component" value="Unassembled WGS sequence"/>
</dbReference>
<reference evidence="1 2" key="1">
    <citation type="submission" date="2019-07" db="EMBL/GenBank/DDBJ databases">
        <title>Annotation for the trematode Paragonimus westermani.</title>
        <authorList>
            <person name="Choi Y.-J."/>
        </authorList>
    </citation>
    <scope>NUCLEOTIDE SEQUENCE [LARGE SCALE GENOMIC DNA]</scope>
    <source>
        <strain evidence="1">180907_Pwestermani</strain>
    </source>
</reference>
<protein>
    <submittedName>
        <fullName evidence="1">Uncharacterized protein</fullName>
    </submittedName>
</protein>
<accession>A0A8T0D023</accession>